<dbReference type="EMBL" id="UINC01038071">
    <property type="protein sequence ID" value="SVB34524.1"/>
    <property type="molecule type" value="Genomic_DNA"/>
</dbReference>
<keyword evidence="1" id="KW-0328">Glycosyltransferase</keyword>
<name>A0A382D914_9ZZZZ</name>
<dbReference type="GO" id="GO:0017061">
    <property type="term" value="F:S-methyl-5-thioadenosine phosphorylase activity"/>
    <property type="evidence" value="ECO:0007669"/>
    <property type="project" value="InterPro"/>
</dbReference>
<dbReference type="GO" id="GO:0005829">
    <property type="term" value="C:cytosol"/>
    <property type="evidence" value="ECO:0007669"/>
    <property type="project" value="TreeGrafter"/>
</dbReference>
<evidence type="ECO:0000256" key="1">
    <source>
        <dbReference type="ARBA" id="ARBA00022676"/>
    </source>
</evidence>
<evidence type="ECO:0000256" key="2">
    <source>
        <dbReference type="ARBA" id="ARBA00022679"/>
    </source>
</evidence>
<evidence type="ECO:0000259" key="3">
    <source>
        <dbReference type="Pfam" id="PF01048"/>
    </source>
</evidence>
<dbReference type="Pfam" id="PF01048">
    <property type="entry name" value="PNP_UDP_1"/>
    <property type="match status" value="1"/>
</dbReference>
<dbReference type="GO" id="GO:0009116">
    <property type="term" value="P:nucleoside metabolic process"/>
    <property type="evidence" value="ECO:0007669"/>
    <property type="project" value="InterPro"/>
</dbReference>
<protein>
    <recommendedName>
        <fullName evidence="3">Nucleoside phosphorylase domain-containing protein</fullName>
    </recommendedName>
</protein>
<gene>
    <name evidence="4" type="ORF">METZ01_LOCUS187378</name>
</gene>
<organism evidence="4">
    <name type="scientific">marine metagenome</name>
    <dbReference type="NCBI Taxonomy" id="408172"/>
    <lineage>
        <taxon>unclassified sequences</taxon>
        <taxon>metagenomes</taxon>
        <taxon>ecological metagenomes</taxon>
    </lineage>
</organism>
<proteinExistence type="predicted"/>
<dbReference type="InterPro" id="IPR035994">
    <property type="entry name" value="Nucleoside_phosphorylase_sf"/>
</dbReference>
<reference evidence="4" key="1">
    <citation type="submission" date="2018-05" db="EMBL/GenBank/DDBJ databases">
        <authorList>
            <person name="Lanie J.A."/>
            <person name="Ng W.-L."/>
            <person name="Kazmierczak K.M."/>
            <person name="Andrzejewski T.M."/>
            <person name="Davidsen T.M."/>
            <person name="Wayne K.J."/>
            <person name="Tettelin H."/>
            <person name="Glass J.I."/>
            <person name="Rusch D."/>
            <person name="Podicherti R."/>
            <person name="Tsui H.-C.T."/>
            <person name="Winkler M.E."/>
        </authorList>
    </citation>
    <scope>NUCLEOTIDE SEQUENCE</scope>
</reference>
<dbReference type="Gene3D" id="3.40.50.1580">
    <property type="entry name" value="Nucleoside phosphorylase domain"/>
    <property type="match status" value="1"/>
</dbReference>
<evidence type="ECO:0000313" key="4">
    <source>
        <dbReference type="EMBL" id="SVB34524.1"/>
    </source>
</evidence>
<feature type="domain" description="Nucleoside phosphorylase" evidence="3">
    <location>
        <begin position="63"/>
        <end position="236"/>
    </location>
</feature>
<dbReference type="SUPFAM" id="SSF53167">
    <property type="entry name" value="Purine and uridine phosphorylases"/>
    <property type="match status" value="1"/>
</dbReference>
<dbReference type="PANTHER" id="PTHR42679">
    <property type="entry name" value="S-METHYL-5'-THIOADENOSINE PHOSPHORYLASE"/>
    <property type="match status" value="1"/>
</dbReference>
<dbReference type="GO" id="GO:0019509">
    <property type="term" value="P:L-methionine salvage from methylthioadenosine"/>
    <property type="evidence" value="ECO:0007669"/>
    <property type="project" value="TreeGrafter"/>
</dbReference>
<dbReference type="AlphaFoldDB" id="A0A382D914"/>
<dbReference type="PANTHER" id="PTHR42679:SF2">
    <property type="entry name" value="S-METHYL-5'-THIOADENOSINE PHOSPHORYLASE"/>
    <property type="match status" value="1"/>
</dbReference>
<dbReference type="InterPro" id="IPR000845">
    <property type="entry name" value="Nucleoside_phosphorylase_d"/>
</dbReference>
<accession>A0A382D914</accession>
<dbReference type="InterPro" id="IPR010044">
    <property type="entry name" value="MTAP"/>
</dbReference>
<keyword evidence="2" id="KW-0808">Transferase</keyword>
<feature type="non-terminal residue" evidence="4">
    <location>
        <position position="236"/>
    </location>
</feature>
<dbReference type="CDD" id="cd09010">
    <property type="entry name" value="MTAP_SsMTAPII_like_MTIP"/>
    <property type="match status" value="1"/>
</dbReference>
<sequence length="236" mass="26008">MTVYHLELIGKKYAKFSNNFRHATNFLFAVFVLPSLNQPPYTIALNNAAVEAEMGNFHDQPVLGVIGGSGVYEIDGLNDTCWQAIESPWGEPSDELLFGNLDGVNMVFLPRHGRGHVQTPSTINYRANIDAMKRAGVTDIISLSACGSFNENLPPGTFVIIDQFIDRTFAREKSFFGAGMVGHVSMARPVNSRLGDWCEQAAREVGVSVHRGGIYLCMEGPQFSSLAESNLYRQWG</sequence>